<name>A0A3M7SLY9_BRAPC</name>
<dbReference type="Proteomes" id="UP000276133">
    <property type="component" value="Unassembled WGS sequence"/>
</dbReference>
<keyword evidence="2" id="KW-1185">Reference proteome</keyword>
<reference evidence="1 2" key="1">
    <citation type="journal article" date="2018" name="Sci. Rep.">
        <title>Genomic signatures of local adaptation to the degree of environmental predictability in rotifers.</title>
        <authorList>
            <person name="Franch-Gras L."/>
            <person name="Hahn C."/>
            <person name="Garcia-Roger E.M."/>
            <person name="Carmona M.J."/>
            <person name="Serra M."/>
            <person name="Gomez A."/>
        </authorList>
    </citation>
    <scope>NUCLEOTIDE SEQUENCE [LARGE SCALE GENOMIC DNA]</scope>
    <source>
        <strain evidence="1">HYR1</strain>
    </source>
</reference>
<dbReference type="EMBL" id="REGN01001171">
    <property type="protein sequence ID" value="RNA36538.1"/>
    <property type="molecule type" value="Genomic_DNA"/>
</dbReference>
<dbReference type="AlphaFoldDB" id="A0A3M7SLY9"/>
<protein>
    <submittedName>
        <fullName evidence="1">Uncharacterized protein</fullName>
    </submittedName>
</protein>
<comment type="caution">
    <text evidence="1">The sequence shown here is derived from an EMBL/GenBank/DDBJ whole genome shotgun (WGS) entry which is preliminary data.</text>
</comment>
<organism evidence="1 2">
    <name type="scientific">Brachionus plicatilis</name>
    <name type="common">Marine rotifer</name>
    <name type="synonym">Brachionus muelleri</name>
    <dbReference type="NCBI Taxonomy" id="10195"/>
    <lineage>
        <taxon>Eukaryota</taxon>
        <taxon>Metazoa</taxon>
        <taxon>Spiralia</taxon>
        <taxon>Gnathifera</taxon>
        <taxon>Rotifera</taxon>
        <taxon>Eurotatoria</taxon>
        <taxon>Monogononta</taxon>
        <taxon>Pseudotrocha</taxon>
        <taxon>Ploima</taxon>
        <taxon>Brachionidae</taxon>
        <taxon>Brachionus</taxon>
    </lineage>
</organism>
<gene>
    <name evidence="1" type="ORF">BpHYR1_041372</name>
</gene>
<accession>A0A3M7SLY9</accession>
<evidence type="ECO:0000313" key="1">
    <source>
        <dbReference type="EMBL" id="RNA36538.1"/>
    </source>
</evidence>
<evidence type="ECO:0000313" key="2">
    <source>
        <dbReference type="Proteomes" id="UP000276133"/>
    </source>
</evidence>
<sequence length="66" mass="7725">MFVLSISNYVSSKKQNDLQSLKCRALFFPEIVCLIRFSAKMPKINIIFFQKLNLIFLNHTFKIRGA</sequence>
<proteinExistence type="predicted"/>